<protein>
    <submittedName>
        <fullName evidence="1">Dispersed gene family protein 1 (DGF-1), putative</fullName>
    </submittedName>
</protein>
<feature type="non-terminal residue" evidence="1">
    <location>
        <position position="288"/>
    </location>
</feature>
<dbReference type="AlphaFoldDB" id="K2NQ19"/>
<dbReference type="EMBL" id="AHKC01011189">
    <property type="protein sequence ID" value="EKF30977.1"/>
    <property type="molecule type" value="Genomic_DNA"/>
</dbReference>
<dbReference type="Proteomes" id="UP000007350">
    <property type="component" value="Unassembled WGS sequence"/>
</dbReference>
<accession>K2NQ19</accession>
<reference evidence="1 2" key="1">
    <citation type="journal article" date="2012" name="BMC Genomics">
        <title>Comparative genomic analysis of human infective Trypanosoma cruzi lineages with the bat-restricted subspecies T. cruzi marinkellei.</title>
        <authorList>
            <person name="Franzen O."/>
            <person name="Talavera-Lopez C."/>
            <person name="Ochaya S."/>
            <person name="Butler C.E."/>
            <person name="Messenger L.A."/>
            <person name="Lewis M.D."/>
            <person name="Llewellyn M.S."/>
            <person name="Marinkelle C.J."/>
            <person name="Tyler K.M."/>
            <person name="Miles M.A."/>
            <person name="Andersson B."/>
        </authorList>
    </citation>
    <scope>NUCLEOTIDE SEQUENCE [LARGE SCALE GENOMIC DNA]</scope>
    <source>
        <strain evidence="1 2">B7</strain>
    </source>
</reference>
<name>K2NQ19_TRYCR</name>
<evidence type="ECO:0000313" key="1">
    <source>
        <dbReference type="EMBL" id="EKF30977.1"/>
    </source>
</evidence>
<comment type="caution">
    <text evidence="1">The sequence shown here is derived from an EMBL/GenBank/DDBJ whole genome shotgun (WGS) entry which is preliminary data.</text>
</comment>
<keyword evidence="2" id="KW-1185">Reference proteome</keyword>
<gene>
    <name evidence="1" type="ORF">MOQ_005193</name>
</gene>
<organism evidence="1 2">
    <name type="scientific">Trypanosoma cruzi marinkellei</name>
    <dbReference type="NCBI Taxonomy" id="85056"/>
    <lineage>
        <taxon>Eukaryota</taxon>
        <taxon>Discoba</taxon>
        <taxon>Euglenozoa</taxon>
        <taxon>Kinetoplastea</taxon>
        <taxon>Metakinetoplastina</taxon>
        <taxon>Trypanosomatida</taxon>
        <taxon>Trypanosomatidae</taxon>
        <taxon>Trypanosoma</taxon>
        <taxon>Schizotrypanum</taxon>
    </lineage>
</organism>
<proteinExistence type="predicted"/>
<sequence length="288" mass="30394">PAAVPEGLGPLPLPDANDTEVRCVHGGRISSVDDPDPGVRGLCFVNVTFTAAIVLDLSRLDAPQQSLNITLLQCVLMGLSIRGSGARVHVSVVFSMLDSGDLEFRGDFGASSQLLVAGSGITTNLSYAIQCLIFYLGANSTLQLLDNLIEGKNYAVHFVHTVVVGGGIVVKGNTLSITDEDDGMESALCFNAVDVKNDGYFDVENNTMNAANGICFYEDTVVSSAGLLRVADCNFAGSTEGFKSALVSFDGWVTLESGAQWRVEGNSVSAASVLIISHSQYKFQLSGR</sequence>
<feature type="non-terminal residue" evidence="1">
    <location>
        <position position="1"/>
    </location>
</feature>
<evidence type="ECO:0000313" key="2">
    <source>
        <dbReference type="Proteomes" id="UP000007350"/>
    </source>
</evidence>